<dbReference type="RefSeq" id="WP_202909367.1">
    <property type="nucleotide sequence ID" value="NZ_FOBB01000009.1"/>
</dbReference>
<dbReference type="Pfam" id="PF13443">
    <property type="entry name" value="HTH_26"/>
    <property type="match status" value="1"/>
</dbReference>
<dbReference type="AlphaFoldDB" id="A0A1H8EVC5"/>
<proteinExistence type="predicted"/>
<dbReference type="InterPro" id="IPR010982">
    <property type="entry name" value="Lambda_DNA-bd_dom_sf"/>
</dbReference>
<dbReference type="SMART" id="SM00530">
    <property type="entry name" value="HTH_XRE"/>
    <property type="match status" value="1"/>
</dbReference>
<evidence type="ECO:0000313" key="3">
    <source>
        <dbReference type="Proteomes" id="UP000198984"/>
    </source>
</evidence>
<reference evidence="2 3" key="1">
    <citation type="submission" date="2016-10" db="EMBL/GenBank/DDBJ databases">
        <authorList>
            <person name="de Groot N.N."/>
        </authorList>
    </citation>
    <scope>NUCLEOTIDE SEQUENCE [LARGE SCALE GENOMIC DNA]</scope>
    <source>
        <strain evidence="2 3">DSM 21039</strain>
    </source>
</reference>
<feature type="domain" description="HTH cro/C1-type" evidence="1">
    <location>
        <begin position="15"/>
        <end position="71"/>
    </location>
</feature>
<dbReference type="SUPFAM" id="SSF47413">
    <property type="entry name" value="lambda repressor-like DNA-binding domains"/>
    <property type="match status" value="1"/>
</dbReference>
<gene>
    <name evidence="2" type="ORF">SAMN04488505_10942</name>
</gene>
<name>A0A1H8EVC5_9BACT</name>
<dbReference type="GO" id="GO:0003677">
    <property type="term" value="F:DNA binding"/>
    <property type="evidence" value="ECO:0007669"/>
    <property type="project" value="InterPro"/>
</dbReference>
<organism evidence="2 3">
    <name type="scientific">Chitinophaga rupis</name>
    <dbReference type="NCBI Taxonomy" id="573321"/>
    <lineage>
        <taxon>Bacteria</taxon>
        <taxon>Pseudomonadati</taxon>
        <taxon>Bacteroidota</taxon>
        <taxon>Chitinophagia</taxon>
        <taxon>Chitinophagales</taxon>
        <taxon>Chitinophagaceae</taxon>
        <taxon>Chitinophaga</taxon>
    </lineage>
</organism>
<dbReference type="InterPro" id="IPR001387">
    <property type="entry name" value="Cro/C1-type_HTH"/>
</dbReference>
<sequence>MAGITPIEQYVIDKVKKMRQEANLSQAALAALLDQSEGFIGDIESTTRNAKYSIRHLNELAKVFKCSPKDFLPEKPL</sequence>
<evidence type="ECO:0000313" key="2">
    <source>
        <dbReference type="EMBL" id="SEN23442.1"/>
    </source>
</evidence>
<dbReference type="Gene3D" id="1.10.260.40">
    <property type="entry name" value="lambda repressor-like DNA-binding domains"/>
    <property type="match status" value="1"/>
</dbReference>
<dbReference type="EMBL" id="FOBB01000009">
    <property type="protein sequence ID" value="SEN23442.1"/>
    <property type="molecule type" value="Genomic_DNA"/>
</dbReference>
<accession>A0A1H8EVC5</accession>
<dbReference type="STRING" id="573321.SAMN04488505_10942"/>
<dbReference type="Proteomes" id="UP000198984">
    <property type="component" value="Unassembled WGS sequence"/>
</dbReference>
<protein>
    <submittedName>
        <fullName evidence="2">Helix-turn-helix</fullName>
    </submittedName>
</protein>
<dbReference type="PROSITE" id="PS50943">
    <property type="entry name" value="HTH_CROC1"/>
    <property type="match status" value="1"/>
</dbReference>
<dbReference type="CDD" id="cd00093">
    <property type="entry name" value="HTH_XRE"/>
    <property type="match status" value="1"/>
</dbReference>
<evidence type="ECO:0000259" key="1">
    <source>
        <dbReference type="PROSITE" id="PS50943"/>
    </source>
</evidence>
<keyword evidence="3" id="KW-1185">Reference proteome</keyword>